<dbReference type="AlphaFoldDB" id="A0A9P1GL24"/>
<feature type="domain" description="RING-type" evidence="2">
    <location>
        <begin position="240"/>
        <end position="290"/>
    </location>
</feature>
<keyword evidence="1" id="KW-0863">Zinc-finger</keyword>
<proteinExistence type="predicted"/>
<keyword evidence="1" id="KW-0862">Zinc</keyword>
<keyword evidence="6" id="KW-1185">Reference proteome</keyword>
<evidence type="ECO:0000259" key="2">
    <source>
        <dbReference type="PROSITE" id="PS50089"/>
    </source>
</evidence>
<dbReference type="EMBL" id="CAMXCT020006357">
    <property type="protein sequence ID" value="CAL1167832.1"/>
    <property type="molecule type" value="Genomic_DNA"/>
</dbReference>
<evidence type="ECO:0000313" key="5">
    <source>
        <dbReference type="EMBL" id="CAL4801769.1"/>
    </source>
</evidence>
<accession>A0A9P1GL24</accession>
<dbReference type="EMBL" id="CAMXCT010006357">
    <property type="protein sequence ID" value="CAI4014457.1"/>
    <property type="molecule type" value="Genomic_DNA"/>
</dbReference>
<reference evidence="3" key="1">
    <citation type="submission" date="2022-10" db="EMBL/GenBank/DDBJ databases">
        <authorList>
            <person name="Chen Y."/>
            <person name="Dougan E. K."/>
            <person name="Chan C."/>
            <person name="Rhodes N."/>
            <person name="Thang M."/>
        </authorList>
    </citation>
    <scope>NUCLEOTIDE SEQUENCE</scope>
</reference>
<keyword evidence="1" id="KW-0479">Metal-binding</keyword>
<name>A0A9P1GL24_9DINO</name>
<dbReference type="Proteomes" id="UP001152797">
    <property type="component" value="Unassembled WGS sequence"/>
</dbReference>
<reference evidence="4" key="2">
    <citation type="submission" date="2024-04" db="EMBL/GenBank/DDBJ databases">
        <authorList>
            <person name="Chen Y."/>
            <person name="Shah S."/>
            <person name="Dougan E. K."/>
            <person name="Thang M."/>
            <person name="Chan C."/>
        </authorList>
    </citation>
    <scope>NUCLEOTIDE SEQUENCE [LARGE SCALE GENOMIC DNA]</scope>
</reference>
<evidence type="ECO:0000313" key="4">
    <source>
        <dbReference type="EMBL" id="CAL1167832.1"/>
    </source>
</evidence>
<dbReference type="PROSITE" id="PS50089">
    <property type="entry name" value="ZF_RING_2"/>
    <property type="match status" value="1"/>
</dbReference>
<organism evidence="3">
    <name type="scientific">Cladocopium goreaui</name>
    <dbReference type="NCBI Taxonomy" id="2562237"/>
    <lineage>
        <taxon>Eukaryota</taxon>
        <taxon>Sar</taxon>
        <taxon>Alveolata</taxon>
        <taxon>Dinophyceae</taxon>
        <taxon>Suessiales</taxon>
        <taxon>Symbiodiniaceae</taxon>
        <taxon>Cladocopium</taxon>
    </lineage>
</organism>
<dbReference type="OrthoDB" id="10578418at2759"/>
<dbReference type="InterPro" id="IPR001841">
    <property type="entry name" value="Znf_RING"/>
</dbReference>
<dbReference type="GO" id="GO:0008270">
    <property type="term" value="F:zinc ion binding"/>
    <property type="evidence" value="ECO:0007669"/>
    <property type="project" value="UniProtKB-KW"/>
</dbReference>
<comment type="caution">
    <text evidence="3">The sequence shown here is derived from an EMBL/GenBank/DDBJ whole genome shotgun (WGS) entry which is preliminary data.</text>
</comment>
<evidence type="ECO:0000313" key="3">
    <source>
        <dbReference type="EMBL" id="CAI4014457.1"/>
    </source>
</evidence>
<gene>
    <name evidence="3" type="ORF">C1SCF055_LOCUS39359</name>
</gene>
<protein>
    <submittedName>
        <fullName evidence="5">RING-type domain-containing protein</fullName>
    </submittedName>
</protein>
<dbReference type="SUPFAM" id="SSF57850">
    <property type="entry name" value="RING/U-box"/>
    <property type="match status" value="1"/>
</dbReference>
<dbReference type="EMBL" id="CAMXCT030006357">
    <property type="protein sequence ID" value="CAL4801769.1"/>
    <property type="molecule type" value="Genomic_DNA"/>
</dbReference>
<evidence type="ECO:0000256" key="1">
    <source>
        <dbReference type="PROSITE-ProRule" id="PRU00175"/>
    </source>
</evidence>
<sequence length="342" mass="37454">MPSSIRCEKVQTHVVQANGEPHPVVVYQLGHFSSRPAIQVSRGQWMVAVHFGAVQSLDQHLTTTAERLKVPGATPLWHFAPYRIGADQRADVIAERSLGLCKYLEHVLKFTEVPAPKDLVQIFDDFVTRYWVGNLERTLRAATSIAVRTPPTPRTAGKLAMSQVLGRVRPGQQMQDPPIEMPSLRAAMQRFKALQAAGTNLASSELLSAARPLGGAVATQPHAKPFIEVVPASKVPQDACPLCKRHLRQKETGCIRLRSCGHALHGECFNALMSASNRFPGVPRTGCPKCGECWADWAKLENQSHQTTLAEGAVCANAERQKLSTLLGLGMSSRATWGQHER</sequence>
<evidence type="ECO:0000313" key="6">
    <source>
        <dbReference type="Proteomes" id="UP001152797"/>
    </source>
</evidence>